<dbReference type="GO" id="GO:0006811">
    <property type="term" value="P:monoatomic ion transport"/>
    <property type="evidence" value="ECO:0007669"/>
    <property type="project" value="UniProtKB-KW"/>
</dbReference>
<protein>
    <recommendedName>
        <fullName evidence="8">Solute carrier organic anion transporter family member</fullName>
    </recommendedName>
</protein>
<feature type="transmembrane region" description="Helical" evidence="8">
    <location>
        <begin position="92"/>
        <end position="114"/>
    </location>
</feature>
<keyword evidence="4 8" id="KW-0812">Transmembrane</keyword>
<comment type="similarity">
    <text evidence="2 8">Belongs to the organo anion transporter (TC 2.A.60) family.</text>
</comment>
<reference evidence="11" key="1">
    <citation type="submission" date="2017-01" db="EMBL/GenBank/DDBJ databases">
        <title>A deep insight into the sialotranscriptome of adult male and female Cluex tarsalis mosquitoes.</title>
        <authorList>
            <person name="Ribeiro J.M."/>
            <person name="Moreira F."/>
            <person name="Bernard K.A."/>
            <person name="Calvo E."/>
        </authorList>
    </citation>
    <scope>NUCLEOTIDE SEQUENCE</scope>
    <source>
        <strain evidence="11">Kern County</strain>
        <tissue evidence="11">Salivary glands</tissue>
    </source>
</reference>
<feature type="region of interest" description="Disordered" evidence="9">
    <location>
        <begin position="536"/>
        <end position="658"/>
    </location>
</feature>
<dbReference type="Gene3D" id="1.20.1250.20">
    <property type="entry name" value="MFS general substrate transporter like domains"/>
    <property type="match status" value="1"/>
</dbReference>
<evidence type="ECO:0000256" key="3">
    <source>
        <dbReference type="ARBA" id="ARBA00022475"/>
    </source>
</evidence>
<evidence type="ECO:0000256" key="5">
    <source>
        <dbReference type="ARBA" id="ARBA00022989"/>
    </source>
</evidence>
<evidence type="ECO:0000259" key="10">
    <source>
        <dbReference type="PROSITE" id="PS51465"/>
    </source>
</evidence>
<dbReference type="Pfam" id="PF03137">
    <property type="entry name" value="OATP"/>
    <property type="match status" value="1"/>
</dbReference>
<keyword evidence="5 8" id="KW-1133">Transmembrane helix</keyword>
<dbReference type="GO" id="GO:0043252">
    <property type="term" value="P:sodium-independent organic anion transport"/>
    <property type="evidence" value="ECO:0007669"/>
    <property type="project" value="TreeGrafter"/>
</dbReference>
<feature type="domain" description="Kazal-like" evidence="10">
    <location>
        <begin position="462"/>
        <end position="513"/>
    </location>
</feature>
<dbReference type="SUPFAM" id="SSF103473">
    <property type="entry name" value="MFS general substrate transporter"/>
    <property type="match status" value="1"/>
</dbReference>
<accession>A0A1Q3FP54</accession>
<feature type="transmembrane region" description="Helical" evidence="8">
    <location>
        <begin position="64"/>
        <end position="85"/>
    </location>
</feature>
<proteinExistence type="inferred from homology"/>
<keyword evidence="3" id="KW-1003">Cell membrane</keyword>
<feature type="compositionally biased region" description="Low complexity" evidence="9">
    <location>
        <begin position="644"/>
        <end position="658"/>
    </location>
</feature>
<feature type="compositionally biased region" description="Polar residues" evidence="9">
    <location>
        <begin position="536"/>
        <end position="545"/>
    </location>
</feature>
<feature type="transmembrane region" description="Helical" evidence="8">
    <location>
        <begin position="26"/>
        <end position="44"/>
    </location>
</feature>
<dbReference type="GO" id="GO:0005886">
    <property type="term" value="C:plasma membrane"/>
    <property type="evidence" value="ECO:0007669"/>
    <property type="project" value="UniProtKB-SubCell"/>
</dbReference>
<sequence>MKSSPLCGLSWWHPGWLQRFATSRSFIMVYGFLGTTQAMAYIYFVITLTTLEKRFKIPSSTTGIILSGNEISQILLSLILSYVGGHRNRPRWIAWGVVFCALSCFILASPHFIYGAGENALQLTKEFLNDQEAEASVLRSQNLTAIVKSTNRLCLDTFSPKECHDVISVVPLVLIFMSQFVLGIGNTLYYSLGQTYLDDNTKKTNTPLMLAYASSLRTFGPVVGFGLGYFALKIYIDPSKTPVIDSSDPRWLGAWWLGWIILGVAMLFFAALIGLFPKELPKKQEVEKRPRSNMPVVLMNDAEAFGKEKNPLSARGVKPEQNNHVVPNGEDAGASLVEFPQLKDFPKALMRLLRNKLLMFNIISGIFYILGSSGYITFLSKYIEVQFHKSTANATVITGPITLFGMVAGFLISGVVISKKKPSPKILLFWNVIVGIGYMMGQFSYLFLTCPDGTMPLVEGRLNLSTVCNSRCHCEGIPYSPVCHEDTGITFFSACHAGCDQWNAKGKYYDQCTCQNENYSPITKLPWEMYTSTPVRSTEPFTNPWTTESSSSSTSKTNSIPSTTTTTNRPQVENATELPPPKTSTESALDDVYIYDDDEEEEANTESNSHDATVQKELDASTSKKPNERRRRRREVADGEEVDSTTSSTPSGSTTTESPFMARLIPGACLKGCAVGFYLFSIISSIINCFGASGRIGNLLVNYRCVAKEDKSFTQGLILMMISLFALIPGPILYGRIIDSTCLVWTEECGKRGNCQLYDQRLFRYYINLTALGLTAIGVFFDVLVWWYGRTLDLYGEREALEQKKTSAIKTTTTTPAPKKSLHVKFVACNGTGHHLITHPKLNKKHQHVPDEWFYEKEKNVSRFM</sequence>
<dbReference type="NCBIfam" id="TIGR00805">
    <property type="entry name" value="oat"/>
    <property type="match status" value="1"/>
</dbReference>
<feature type="transmembrane region" description="Helical" evidence="8">
    <location>
        <begin position="428"/>
        <end position="448"/>
    </location>
</feature>
<feature type="transmembrane region" description="Helical" evidence="8">
    <location>
        <begin position="256"/>
        <end position="276"/>
    </location>
</feature>
<feature type="transmembrane region" description="Helical" evidence="8">
    <location>
        <begin position="357"/>
        <end position="376"/>
    </location>
</feature>
<evidence type="ECO:0000256" key="1">
    <source>
        <dbReference type="ARBA" id="ARBA00004651"/>
    </source>
</evidence>
<feature type="compositionally biased region" description="Acidic residues" evidence="9">
    <location>
        <begin position="593"/>
        <end position="604"/>
    </location>
</feature>
<evidence type="ECO:0000256" key="9">
    <source>
        <dbReference type="SAM" id="MobiDB-lite"/>
    </source>
</evidence>
<dbReference type="PANTHER" id="PTHR11388">
    <property type="entry name" value="ORGANIC ANION TRANSPORTER"/>
    <property type="match status" value="1"/>
</dbReference>
<feature type="transmembrane region" description="Helical" evidence="8">
    <location>
        <begin position="396"/>
        <end position="416"/>
    </location>
</feature>
<keyword evidence="8" id="KW-0406">Ion transport</keyword>
<dbReference type="EMBL" id="GFDL01005782">
    <property type="protein sequence ID" value="JAV29263.1"/>
    <property type="molecule type" value="Transcribed_RNA"/>
</dbReference>
<dbReference type="PROSITE" id="PS51465">
    <property type="entry name" value="KAZAL_2"/>
    <property type="match status" value="1"/>
</dbReference>
<feature type="transmembrane region" description="Helical" evidence="8">
    <location>
        <begin position="166"/>
        <end position="189"/>
    </location>
</feature>
<feature type="transmembrane region" description="Helical" evidence="8">
    <location>
        <begin position="210"/>
        <end position="236"/>
    </location>
</feature>
<evidence type="ECO:0000256" key="6">
    <source>
        <dbReference type="ARBA" id="ARBA00023136"/>
    </source>
</evidence>
<feature type="transmembrane region" description="Helical" evidence="8">
    <location>
        <begin position="765"/>
        <end position="788"/>
    </location>
</feature>
<evidence type="ECO:0000313" key="11">
    <source>
        <dbReference type="EMBL" id="JAV29263.1"/>
    </source>
</evidence>
<dbReference type="PANTHER" id="PTHR11388:SF131">
    <property type="entry name" value="SOLUTE CARRIER ORGANIC ANION TRANSPORTER FAMILY MEMBER"/>
    <property type="match status" value="1"/>
</dbReference>
<keyword evidence="7" id="KW-1015">Disulfide bond</keyword>
<dbReference type="InterPro" id="IPR002350">
    <property type="entry name" value="Kazal_dom"/>
</dbReference>
<name>A0A1Q3FP54_CULTA</name>
<feature type="transmembrane region" description="Helical" evidence="8">
    <location>
        <begin position="717"/>
        <end position="737"/>
    </location>
</feature>
<feature type="transmembrane region" description="Helical" evidence="8">
    <location>
        <begin position="675"/>
        <end position="696"/>
    </location>
</feature>
<evidence type="ECO:0000256" key="8">
    <source>
        <dbReference type="RuleBase" id="RU362056"/>
    </source>
</evidence>
<dbReference type="InterPro" id="IPR004156">
    <property type="entry name" value="OATP"/>
</dbReference>
<dbReference type="CDD" id="cd17336">
    <property type="entry name" value="MFS_SLCO_OATP"/>
    <property type="match status" value="1"/>
</dbReference>
<comment type="subcellular location">
    <subcellularLocation>
        <location evidence="1 8">Cell membrane</location>
        <topology evidence="1 8">Multi-pass membrane protein</topology>
    </subcellularLocation>
</comment>
<feature type="compositionally biased region" description="Low complexity" evidence="9">
    <location>
        <begin position="546"/>
        <end position="567"/>
    </location>
</feature>
<evidence type="ECO:0000256" key="7">
    <source>
        <dbReference type="ARBA" id="ARBA00023157"/>
    </source>
</evidence>
<keyword evidence="6 8" id="KW-0472">Membrane</keyword>
<dbReference type="InterPro" id="IPR036259">
    <property type="entry name" value="MFS_trans_sf"/>
</dbReference>
<dbReference type="GO" id="GO:0015347">
    <property type="term" value="F:sodium-independent organic anion transmembrane transporter activity"/>
    <property type="evidence" value="ECO:0007669"/>
    <property type="project" value="TreeGrafter"/>
</dbReference>
<evidence type="ECO:0000256" key="4">
    <source>
        <dbReference type="ARBA" id="ARBA00022692"/>
    </source>
</evidence>
<dbReference type="AlphaFoldDB" id="A0A1Q3FP54"/>
<keyword evidence="8" id="KW-0813">Transport</keyword>
<evidence type="ECO:0000256" key="2">
    <source>
        <dbReference type="ARBA" id="ARBA00009657"/>
    </source>
</evidence>
<organism evidence="11">
    <name type="scientific">Culex tarsalis</name>
    <name type="common">Encephalitis mosquito</name>
    <dbReference type="NCBI Taxonomy" id="7177"/>
    <lineage>
        <taxon>Eukaryota</taxon>
        <taxon>Metazoa</taxon>
        <taxon>Ecdysozoa</taxon>
        <taxon>Arthropoda</taxon>
        <taxon>Hexapoda</taxon>
        <taxon>Insecta</taxon>
        <taxon>Pterygota</taxon>
        <taxon>Neoptera</taxon>
        <taxon>Endopterygota</taxon>
        <taxon>Diptera</taxon>
        <taxon>Nematocera</taxon>
        <taxon>Culicoidea</taxon>
        <taxon>Culicidae</taxon>
        <taxon>Culicinae</taxon>
        <taxon>Culicini</taxon>
        <taxon>Culex</taxon>
        <taxon>Culex</taxon>
    </lineage>
</organism>